<sequence length="34" mass="3746">MTAESIISMLKEISDNGNKKYPVTDFGGEVQQKS</sequence>
<gene>
    <name evidence="1" type="ORF">SMXD51_08929</name>
</gene>
<organism evidence="1 2">
    <name type="scientific">Ligilactobacillus salivarius SMXD51</name>
    <dbReference type="NCBI Taxonomy" id="1108963"/>
    <lineage>
        <taxon>Bacteria</taxon>
        <taxon>Bacillati</taxon>
        <taxon>Bacillota</taxon>
        <taxon>Bacilli</taxon>
        <taxon>Lactobacillales</taxon>
        <taxon>Lactobacillaceae</taxon>
        <taxon>Ligilactobacillus</taxon>
    </lineage>
</organism>
<comment type="caution">
    <text evidence="1">The sequence shown here is derived from an EMBL/GenBank/DDBJ whole genome shotgun (WGS) entry which is preliminary data.</text>
</comment>
<proteinExistence type="predicted"/>
<keyword evidence="1" id="KW-0614">Plasmid</keyword>
<dbReference type="AlphaFoldDB" id="H7G161"/>
<evidence type="ECO:0000313" key="2">
    <source>
        <dbReference type="Proteomes" id="UP000003657"/>
    </source>
</evidence>
<protein>
    <submittedName>
        <fullName evidence="1">Uncharacterized protein</fullName>
    </submittedName>
</protein>
<reference evidence="1 2" key="1">
    <citation type="journal article" date="2012" name="J. Bacteriol.">
        <title>Genome Sequence of Lactobacillus salivarius SMXD51, a Potential Probiotic Strain Isolated from Chicken Cecum, Showing Anti-Campylobacter Activity.</title>
        <authorList>
            <person name="Kergourlay G."/>
            <person name="Messaoudi S."/>
            <person name="Dousset X."/>
            <person name="Prevost H."/>
        </authorList>
    </citation>
    <scope>NUCLEOTIDE SEQUENCE [LARGE SCALE GENOMIC DNA]</scope>
    <source>
        <strain evidence="1 2">SMXD51</strain>
        <plasmid evidence="1">pLS51A</plasmid>
    </source>
</reference>
<name>H7G161_9LACO</name>
<dbReference type="HOGENOM" id="CLU_3374387_0_0_9"/>
<dbReference type="EMBL" id="AICL01000007">
    <property type="protein sequence ID" value="EIA31888.1"/>
    <property type="molecule type" value="Genomic_DNA"/>
</dbReference>
<accession>H7G161</accession>
<dbReference type="Proteomes" id="UP000003657">
    <property type="component" value="Unassembled WGS sequence"/>
</dbReference>
<geneLocation type="plasmid" evidence="1">
    <name>pLS51A</name>
</geneLocation>
<evidence type="ECO:0000313" key="1">
    <source>
        <dbReference type="EMBL" id="EIA31888.1"/>
    </source>
</evidence>
<dbReference type="PATRIC" id="fig|1108963.3.peg.35"/>